<dbReference type="Proteomes" id="UP001589773">
    <property type="component" value="Unassembled WGS sequence"/>
</dbReference>
<comment type="caution">
    <text evidence="1">The sequence shown here is derived from an EMBL/GenBank/DDBJ whole genome shotgun (WGS) entry which is preliminary data.</text>
</comment>
<evidence type="ECO:0000313" key="1">
    <source>
        <dbReference type="EMBL" id="MFC0253892.1"/>
    </source>
</evidence>
<reference evidence="1 2" key="1">
    <citation type="submission" date="2024-09" db="EMBL/GenBank/DDBJ databases">
        <authorList>
            <person name="Sun Q."/>
            <person name="Mori K."/>
        </authorList>
    </citation>
    <scope>NUCLEOTIDE SEQUENCE [LARGE SCALE GENOMIC DNA]</scope>
    <source>
        <strain evidence="1 2">CCM 7792</strain>
    </source>
</reference>
<dbReference type="RefSeq" id="WP_379681089.1">
    <property type="nucleotide sequence ID" value="NZ_JBHLWP010000017.1"/>
</dbReference>
<name>A0ABV6FKQ2_9BURK</name>
<evidence type="ECO:0000313" key="2">
    <source>
        <dbReference type="Proteomes" id="UP001589773"/>
    </source>
</evidence>
<proteinExistence type="predicted"/>
<protein>
    <recommendedName>
        <fullName evidence="3">DUF697 domain-containing protein</fullName>
    </recommendedName>
</protein>
<accession>A0ABV6FKQ2</accession>
<dbReference type="EMBL" id="JBHLWP010000017">
    <property type="protein sequence ID" value="MFC0253892.1"/>
    <property type="molecule type" value="Genomic_DNA"/>
</dbReference>
<keyword evidence="2" id="KW-1185">Reference proteome</keyword>
<gene>
    <name evidence="1" type="ORF">ACFFJK_18500</name>
</gene>
<organism evidence="1 2">
    <name type="scientific">Massilia consociata</name>
    <dbReference type="NCBI Taxonomy" id="760117"/>
    <lineage>
        <taxon>Bacteria</taxon>
        <taxon>Pseudomonadati</taxon>
        <taxon>Pseudomonadota</taxon>
        <taxon>Betaproteobacteria</taxon>
        <taxon>Burkholderiales</taxon>
        <taxon>Oxalobacteraceae</taxon>
        <taxon>Telluria group</taxon>
        <taxon>Massilia</taxon>
    </lineage>
</organism>
<sequence>MMHNETCRCMRCQGETFEMLSFPPPAPFGEVEEMELAMELLSVASEAEMDQFIGKVFRKAWRGVRKVGSAMVKPLGSALKGVAKAALPFVGGALGSFIPIPGVGTMIGRMAGNALASALEVEVESELAGAGRDEQELRMALRFVRIAGNAAERAARAAPGQGPGDVVRDALEGALTTHLRTLPQPVIGRWRQRRQALRGR</sequence>
<evidence type="ECO:0008006" key="3">
    <source>
        <dbReference type="Google" id="ProtNLM"/>
    </source>
</evidence>